<protein>
    <submittedName>
        <fullName evidence="1">Uncharacterized protein</fullName>
    </submittedName>
</protein>
<dbReference type="AlphaFoldDB" id="A0A8C4E759"/>
<evidence type="ECO:0000313" key="2">
    <source>
        <dbReference type="Proteomes" id="UP000694389"/>
    </source>
</evidence>
<dbReference type="Proteomes" id="UP000694389">
    <property type="component" value="Unassembled WGS sequence"/>
</dbReference>
<proteinExistence type="predicted"/>
<name>A0A8C4E759_DICLA</name>
<keyword evidence="2" id="KW-1185">Reference proteome</keyword>
<reference evidence="1" key="2">
    <citation type="submission" date="2025-09" db="UniProtKB">
        <authorList>
            <consortium name="Ensembl"/>
        </authorList>
    </citation>
    <scope>IDENTIFICATION</scope>
</reference>
<evidence type="ECO:0000313" key="1">
    <source>
        <dbReference type="Ensembl" id="ENSDLAP00005012145.1"/>
    </source>
</evidence>
<accession>A0A8C4E759</accession>
<reference evidence="1" key="1">
    <citation type="submission" date="2025-08" db="UniProtKB">
        <authorList>
            <consortium name="Ensembl"/>
        </authorList>
    </citation>
    <scope>IDENTIFICATION</scope>
</reference>
<sequence>MDFGKISTRSIFRKIKLMPFGEGACQVPLDSLPSKISPKKLKYLGVWVTHSHKDLYVANYQPLEVMCHLKLEKIRYTVRGATKKF</sequence>
<organism evidence="1 2">
    <name type="scientific">Dicentrarchus labrax</name>
    <name type="common">European seabass</name>
    <name type="synonym">Morone labrax</name>
    <dbReference type="NCBI Taxonomy" id="13489"/>
    <lineage>
        <taxon>Eukaryota</taxon>
        <taxon>Metazoa</taxon>
        <taxon>Chordata</taxon>
        <taxon>Craniata</taxon>
        <taxon>Vertebrata</taxon>
        <taxon>Euteleostomi</taxon>
        <taxon>Actinopterygii</taxon>
        <taxon>Neopterygii</taxon>
        <taxon>Teleostei</taxon>
        <taxon>Neoteleostei</taxon>
        <taxon>Acanthomorphata</taxon>
        <taxon>Eupercaria</taxon>
        <taxon>Moronidae</taxon>
        <taxon>Dicentrarchus</taxon>
    </lineage>
</organism>
<dbReference type="Ensembl" id="ENSDLAT00005013273.2">
    <property type="protein sequence ID" value="ENSDLAP00005012145.1"/>
    <property type="gene ID" value="ENSDLAG00005006174.2"/>
</dbReference>